<reference evidence="2" key="1">
    <citation type="journal article" date="2020" name="Stud. Mycol.">
        <title>101 Dothideomycetes genomes: a test case for predicting lifestyles and emergence of pathogens.</title>
        <authorList>
            <person name="Haridas S."/>
            <person name="Albert R."/>
            <person name="Binder M."/>
            <person name="Bloem J."/>
            <person name="Labutti K."/>
            <person name="Salamov A."/>
            <person name="Andreopoulos B."/>
            <person name="Baker S."/>
            <person name="Barry K."/>
            <person name="Bills G."/>
            <person name="Bluhm B."/>
            <person name="Cannon C."/>
            <person name="Castanera R."/>
            <person name="Culley D."/>
            <person name="Daum C."/>
            <person name="Ezra D."/>
            <person name="Gonzalez J."/>
            <person name="Henrissat B."/>
            <person name="Kuo A."/>
            <person name="Liang C."/>
            <person name="Lipzen A."/>
            <person name="Lutzoni F."/>
            <person name="Magnuson J."/>
            <person name="Mondo S."/>
            <person name="Nolan M."/>
            <person name="Ohm R."/>
            <person name="Pangilinan J."/>
            <person name="Park H.-J."/>
            <person name="Ramirez L."/>
            <person name="Alfaro M."/>
            <person name="Sun H."/>
            <person name="Tritt A."/>
            <person name="Yoshinaga Y."/>
            <person name="Zwiers L.-H."/>
            <person name="Turgeon B."/>
            <person name="Goodwin S."/>
            <person name="Spatafora J."/>
            <person name="Crous P."/>
            <person name="Grigoriev I."/>
        </authorList>
    </citation>
    <scope>NUCLEOTIDE SEQUENCE</scope>
    <source>
        <strain evidence="2">CBS 690.94</strain>
    </source>
</reference>
<keyword evidence="3" id="KW-1185">Reference proteome</keyword>
<dbReference type="CDD" id="cd21075">
    <property type="entry name" value="DBD_XPA-like"/>
    <property type="match status" value="1"/>
</dbReference>
<feature type="compositionally biased region" description="Basic and acidic residues" evidence="1">
    <location>
        <begin position="125"/>
        <end position="143"/>
    </location>
</feature>
<name>A0A9P4U6V3_9PLEO</name>
<protein>
    <submittedName>
        <fullName evidence="2">Uncharacterized protein</fullName>
    </submittedName>
</protein>
<dbReference type="EMBL" id="MU001512">
    <property type="protein sequence ID" value="KAF2438397.1"/>
    <property type="molecule type" value="Genomic_DNA"/>
</dbReference>
<dbReference type="InterPro" id="IPR037129">
    <property type="entry name" value="XPA_sf"/>
</dbReference>
<comment type="caution">
    <text evidence="2">The sequence shown here is derived from an EMBL/GenBank/DDBJ whole genome shotgun (WGS) entry which is preliminary data.</text>
</comment>
<evidence type="ECO:0000256" key="1">
    <source>
        <dbReference type="SAM" id="MobiDB-lite"/>
    </source>
</evidence>
<evidence type="ECO:0000313" key="2">
    <source>
        <dbReference type="EMBL" id="KAF2438397.1"/>
    </source>
</evidence>
<gene>
    <name evidence="2" type="ORF">P171DRAFT_504573</name>
</gene>
<dbReference type="Proteomes" id="UP000799764">
    <property type="component" value="Unassembled WGS sequence"/>
</dbReference>
<evidence type="ECO:0000313" key="3">
    <source>
        <dbReference type="Proteomes" id="UP000799764"/>
    </source>
</evidence>
<accession>A0A9P4U6V3</accession>
<dbReference type="OrthoDB" id="3799195at2759"/>
<sequence>MPCTRAANKRARKARSDEKVNGDVADVMKHGKASEVTDSNQADNTEVGAAPEASNPGSHPMAANPTASRKTGTARIASKRKHSTSASPAPEPSQLPASPTVPAKQTQAIKKRKMQKQPTNQGQETEVKDPDTKESAKDEEDKPILTQSAKVRKWKKDWKEWISAPENQSTDQFQRTYNEDLVNVKESAKVYGVKGEELACLPHCPVQNPHGKGFTPMKFFLKADVVRLAFRKEAVLEGESQDDEDELLARGEKLYEQKHG</sequence>
<dbReference type="AlphaFoldDB" id="A0A9P4U6V3"/>
<proteinExistence type="predicted"/>
<feature type="compositionally biased region" description="Basic and acidic residues" evidence="1">
    <location>
        <begin position="14"/>
        <end position="35"/>
    </location>
</feature>
<organism evidence="2 3">
    <name type="scientific">Karstenula rhodostoma CBS 690.94</name>
    <dbReference type="NCBI Taxonomy" id="1392251"/>
    <lineage>
        <taxon>Eukaryota</taxon>
        <taxon>Fungi</taxon>
        <taxon>Dikarya</taxon>
        <taxon>Ascomycota</taxon>
        <taxon>Pezizomycotina</taxon>
        <taxon>Dothideomycetes</taxon>
        <taxon>Pleosporomycetidae</taxon>
        <taxon>Pleosporales</taxon>
        <taxon>Massarineae</taxon>
        <taxon>Didymosphaeriaceae</taxon>
        <taxon>Karstenula</taxon>
    </lineage>
</organism>
<dbReference type="Gene3D" id="3.90.530.10">
    <property type="entry name" value="XPA C-terminal domain"/>
    <property type="match status" value="1"/>
</dbReference>
<feature type="region of interest" description="Disordered" evidence="1">
    <location>
        <begin position="1"/>
        <end position="148"/>
    </location>
</feature>